<reference evidence="1 2" key="1">
    <citation type="journal article" date="2019" name="Mol. Ecol. Resour.">
        <title>Chromosome-level genome assembly of Triplophysa tibetana, a fish adapted to the harsh high-altitude environment of the Tibetan Plateau.</title>
        <authorList>
            <person name="Yang X."/>
            <person name="Liu H."/>
            <person name="Ma Z."/>
            <person name="Zou Y."/>
            <person name="Zou M."/>
            <person name="Mao Y."/>
            <person name="Li X."/>
            <person name="Wang H."/>
            <person name="Chen T."/>
            <person name="Wang W."/>
            <person name="Yang R."/>
        </authorList>
    </citation>
    <scope>NUCLEOTIDE SEQUENCE [LARGE SCALE GENOMIC DNA]</scope>
    <source>
        <strain evidence="1">TTIB1903HZAU</strain>
        <tissue evidence="1">Muscle</tissue>
    </source>
</reference>
<gene>
    <name evidence="1" type="ORF">E1301_Tti023313</name>
</gene>
<protein>
    <submittedName>
        <fullName evidence="1">Uncharacterized protein</fullName>
    </submittedName>
</protein>
<sequence>MTVLWRKYLRKRLQTGLQHKVIQSSATRLVQVHCLEVIIRLHLHHRGPLLSDGGNIVEDGTCNNNVTGPVRCNPQTLKTLKSSFSWSKVISMRGLVLARAAL</sequence>
<dbReference type="EMBL" id="SOYY01000012">
    <property type="protein sequence ID" value="KAA0713696.1"/>
    <property type="molecule type" value="Genomic_DNA"/>
</dbReference>
<name>A0A5A9NYD8_9TELE</name>
<accession>A0A5A9NYD8</accession>
<dbReference type="AlphaFoldDB" id="A0A5A9NYD8"/>
<evidence type="ECO:0000313" key="1">
    <source>
        <dbReference type="EMBL" id="KAA0713696.1"/>
    </source>
</evidence>
<organism evidence="1 2">
    <name type="scientific">Triplophysa tibetana</name>
    <dbReference type="NCBI Taxonomy" id="1572043"/>
    <lineage>
        <taxon>Eukaryota</taxon>
        <taxon>Metazoa</taxon>
        <taxon>Chordata</taxon>
        <taxon>Craniata</taxon>
        <taxon>Vertebrata</taxon>
        <taxon>Euteleostomi</taxon>
        <taxon>Actinopterygii</taxon>
        <taxon>Neopterygii</taxon>
        <taxon>Teleostei</taxon>
        <taxon>Ostariophysi</taxon>
        <taxon>Cypriniformes</taxon>
        <taxon>Nemacheilidae</taxon>
        <taxon>Triplophysa</taxon>
    </lineage>
</organism>
<keyword evidence="2" id="KW-1185">Reference proteome</keyword>
<proteinExistence type="predicted"/>
<comment type="caution">
    <text evidence="1">The sequence shown here is derived from an EMBL/GenBank/DDBJ whole genome shotgun (WGS) entry which is preliminary data.</text>
</comment>
<evidence type="ECO:0000313" key="2">
    <source>
        <dbReference type="Proteomes" id="UP000324632"/>
    </source>
</evidence>
<dbReference type="Proteomes" id="UP000324632">
    <property type="component" value="Chromosome 12"/>
</dbReference>